<proteinExistence type="inferred from homology"/>
<comment type="cofactor">
    <cofactor evidence="8">
        <name>heme b</name>
        <dbReference type="ChEBI" id="CHEBI:60344"/>
    </cofactor>
    <text evidence="8">Binds 1 heme b (iron(II)-protoporphyrin IX) group per subunit.</text>
</comment>
<keyword evidence="8" id="KW-0288">FMN</keyword>
<gene>
    <name evidence="10" type="primary">yedZ</name>
    <name evidence="8" type="synonym">msrQ</name>
    <name evidence="10" type="ORF">LP43_2023</name>
</gene>
<dbReference type="HAMAP" id="MF_01207">
    <property type="entry name" value="MsrQ"/>
    <property type="match status" value="1"/>
</dbReference>
<dbReference type="PANTHER" id="PTHR36964:SF1">
    <property type="entry name" value="PROTEIN-METHIONINE-SULFOXIDE REDUCTASE HEME-BINDING SUBUNIT MSRQ"/>
    <property type="match status" value="1"/>
</dbReference>
<keyword evidence="6 8" id="KW-0408">Iron</keyword>
<feature type="domain" description="Ferric oxidoreductase" evidence="9">
    <location>
        <begin position="65"/>
        <end position="179"/>
    </location>
</feature>
<keyword evidence="7 8" id="KW-0472">Membrane</keyword>
<feature type="transmembrane region" description="Helical" evidence="8">
    <location>
        <begin position="133"/>
        <end position="149"/>
    </location>
</feature>
<dbReference type="EMBL" id="JRQD01000005">
    <property type="protein sequence ID" value="KGM06150.1"/>
    <property type="molecule type" value="Genomic_DNA"/>
</dbReference>
<keyword evidence="8" id="KW-0249">Electron transport</keyword>
<feature type="transmembrane region" description="Helical" evidence="8">
    <location>
        <begin position="170"/>
        <end position="188"/>
    </location>
</feature>
<reference evidence="10 11" key="1">
    <citation type="submission" date="2014-09" db="EMBL/GenBank/DDBJ databases">
        <authorList>
            <person name="Grob C."/>
            <person name="Taubert M."/>
            <person name="Howat A.M."/>
            <person name="Burns O.J."/>
            <person name="Dixon J.L."/>
            <person name="Chen Y."/>
            <person name="Murrell J.C."/>
        </authorList>
    </citation>
    <scope>NUCLEOTIDE SEQUENCE [LARGE SCALE GENOMIC DNA]</scope>
    <source>
        <strain evidence="10">L4</strain>
    </source>
</reference>
<keyword evidence="3 8" id="KW-0349">Heme</keyword>
<dbReference type="InterPro" id="IPR013130">
    <property type="entry name" value="Fe3_Rdtase_TM_dom"/>
</dbReference>
<dbReference type="GO" id="GO:0016679">
    <property type="term" value="F:oxidoreductase activity, acting on diphenols and related substances as donors"/>
    <property type="evidence" value="ECO:0007669"/>
    <property type="project" value="TreeGrafter"/>
</dbReference>
<name>A0A0A0BE66_9GAMM</name>
<dbReference type="GO" id="GO:0009055">
    <property type="term" value="F:electron transfer activity"/>
    <property type="evidence" value="ECO:0007669"/>
    <property type="project" value="UniProtKB-UniRule"/>
</dbReference>
<keyword evidence="4 8" id="KW-0812">Transmembrane</keyword>
<comment type="caution">
    <text evidence="10">The sequence shown here is derived from an EMBL/GenBank/DDBJ whole genome shotgun (WGS) entry which is preliminary data.</text>
</comment>
<keyword evidence="8" id="KW-0479">Metal-binding</keyword>
<comment type="subunit">
    <text evidence="8">Heterodimer of a catalytic subunit (MsrP) and a heme-binding subunit (MsrQ).</text>
</comment>
<evidence type="ECO:0000256" key="2">
    <source>
        <dbReference type="ARBA" id="ARBA00022448"/>
    </source>
</evidence>
<feature type="transmembrane region" description="Helical" evidence="8">
    <location>
        <begin position="67"/>
        <end position="85"/>
    </location>
</feature>
<evidence type="ECO:0000256" key="1">
    <source>
        <dbReference type="ARBA" id="ARBA00004141"/>
    </source>
</evidence>
<evidence type="ECO:0000256" key="6">
    <source>
        <dbReference type="ARBA" id="ARBA00023004"/>
    </source>
</evidence>
<comment type="cofactor">
    <cofactor evidence="8">
        <name>FMN</name>
        <dbReference type="ChEBI" id="CHEBI:58210"/>
    </cofactor>
    <text evidence="8">Binds 1 FMN per subunit.</text>
</comment>
<protein>
    <recommendedName>
        <fullName evidence="8">Protein-methionine-sulfoxide reductase heme-binding subunit MsrQ</fullName>
    </recommendedName>
    <alternativeName>
        <fullName evidence="8">Flavocytochrome MsrQ</fullName>
    </alternativeName>
</protein>
<keyword evidence="8" id="KW-1003">Cell membrane</keyword>
<dbReference type="GO" id="GO:0005886">
    <property type="term" value="C:plasma membrane"/>
    <property type="evidence" value="ECO:0007669"/>
    <property type="project" value="UniProtKB-SubCell"/>
</dbReference>
<dbReference type="Pfam" id="PF01794">
    <property type="entry name" value="Ferric_reduct"/>
    <property type="match status" value="1"/>
</dbReference>
<accession>A0A0A0BE66</accession>
<dbReference type="GO" id="GO:0020037">
    <property type="term" value="F:heme binding"/>
    <property type="evidence" value="ECO:0007669"/>
    <property type="project" value="UniProtKB-UniRule"/>
</dbReference>
<keyword evidence="2 8" id="KW-0813">Transport</keyword>
<comment type="similarity">
    <text evidence="8">Belongs to the MsrQ family.</text>
</comment>
<dbReference type="GO" id="GO:0010181">
    <property type="term" value="F:FMN binding"/>
    <property type="evidence" value="ECO:0007669"/>
    <property type="project" value="UniProtKB-UniRule"/>
</dbReference>
<dbReference type="RefSeq" id="WP_342633083.1">
    <property type="nucleotide sequence ID" value="NZ_JRQD01000005.1"/>
</dbReference>
<feature type="transmembrane region" description="Helical" evidence="8">
    <location>
        <begin position="26"/>
        <end position="47"/>
    </location>
</feature>
<dbReference type="GO" id="GO:0030091">
    <property type="term" value="P:protein repair"/>
    <property type="evidence" value="ECO:0007669"/>
    <property type="project" value="UniProtKB-UniRule"/>
</dbReference>
<dbReference type="InterPro" id="IPR022837">
    <property type="entry name" value="MsrQ-like"/>
</dbReference>
<dbReference type="PANTHER" id="PTHR36964">
    <property type="entry name" value="PROTEIN-METHIONINE-SULFOXIDE REDUCTASE HEME-BINDING SUBUNIT MSRQ"/>
    <property type="match status" value="1"/>
</dbReference>
<keyword evidence="5 8" id="KW-1133">Transmembrane helix</keyword>
<dbReference type="STRING" id="392484.LP43_2023"/>
<evidence type="ECO:0000256" key="4">
    <source>
        <dbReference type="ARBA" id="ARBA00022692"/>
    </source>
</evidence>
<dbReference type="AlphaFoldDB" id="A0A0A0BE66"/>
<dbReference type="Proteomes" id="UP000029999">
    <property type="component" value="Unassembled WGS sequence"/>
</dbReference>
<feature type="transmembrane region" description="Helical" evidence="8">
    <location>
        <begin position="97"/>
        <end position="113"/>
    </location>
</feature>
<comment type="function">
    <text evidence="8">Part of the MsrPQ system that repairs oxidized periplasmic proteins containing methionine sulfoxide residues (Met-O), using respiratory chain electrons. Thus protects these proteins from oxidative-stress damage caused by reactive species of oxygen and chlorine generated by the host defense mechanisms. MsrPQ is essential for the maintenance of envelope integrity under bleach stress, rescuing a wide series of structurally unrelated periplasmic proteins from methionine oxidation. MsrQ provides electrons for reduction to the reductase catalytic subunit MsrP, using the quinone pool of the respiratory chain.</text>
</comment>
<evidence type="ECO:0000256" key="3">
    <source>
        <dbReference type="ARBA" id="ARBA00022617"/>
    </source>
</evidence>
<evidence type="ECO:0000256" key="5">
    <source>
        <dbReference type="ARBA" id="ARBA00022989"/>
    </source>
</evidence>
<evidence type="ECO:0000256" key="7">
    <source>
        <dbReference type="ARBA" id="ARBA00023136"/>
    </source>
</evidence>
<feature type="transmembrane region" description="Helical" evidence="8">
    <location>
        <begin position="194"/>
        <end position="210"/>
    </location>
</feature>
<evidence type="ECO:0000313" key="11">
    <source>
        <dbReference type="Proteomes" id="UP000029999"/>
    </source>
</evidence>
<sequence>MLLTSMQTWTSSVISKSRADGVLKLAHLKVLLFIVCLYPFFSLAWGLLTDQLGVNPVETLTRSSGLWGLRFLLITLCVTPLRWLTGINQLIRFRRMLGLYAFFYATVHMLLYLGLDQFFDWSEIWRDIIKRPFITVGFINFIALLPLVFTSTNKMMKRLGGQRWKKLHRLTYFVAVAACLHFLMLVKADIREPVIYIFLLTGLLAVRLIYQYRQKKMV</sequence>
<keyword evidence="8" id="KW-0285">Flavoprotein</keyword>
<organism evidence="10 11">
    <name type="scientific">Methylophaga thiooxydans</name>
    <dbReference type="NCBI Taxonomy" id="392484"/>
    <lineage>
        <taxon>Bacteria</taxon>
        <taxon>Pseudomonadati</taxon>
        <taxon>Pseudomonadota</taxon>
        <taxon>Gammaproteobacteria</taxon>
        <taxon>Thiotrichales</taxon>
        <taxon>Piscirickettsiaceae</taxon>
        <taxon>Methylophaga</taxon>
    </lineage>
</organism>
<comment type="subcellular location">
    <subcellularLocation>
        <location evidence="8">Cell membrane</location>
        <topology evidence="8">Multi-pass membrane protein</topology>
    </subcellularLocation>
    <subcellularLocation>
        <location evidence="1">Membrane</location>
        <topology evidence="1">Multi-pass membrane protein</topology>
    </subcellularLocation>
</comment>
<dbReference type="GO" id="GO:0046872">
    <property type="term" value="F:metal ion binding"/>
    <property type="evidence" value="ECO:0007669"/>
    <property type="project" value="UniProtKB-KW"/>
</dbReference>
<evidence type="ECO:0000256" key="8">
    <source>
        <dbReference type="HAMAP-Rule" id="MF_01207"/>
    </source>
</evidence>
<evidence type="ECO:0000313" key="10">
    <source>
        <dbReference type="EMBL" id="KGM06150.1"/>
    </source>
</evidence>
<evidence type="ECO:0000259" key="9">
    <source>
        <dbReference type="Pfam" id="PF01794"/>
    </source>
</evidence>